<dbReference type="EMBL" id="JAOQIO010000084">
    <property type="protein sequence ID" value="MCU6794650.1"/>
    <property type="molecule type" value="Genomic_DNA"/>
</dbReference>
<dbReference type="NCBIfam" id="TIGR00097">
    <property type="entry name" value="HMP-P_kinase"/>
    <property type="match status" value="1"/>
</dbReference>
<evidence type="ECO:0000256" key="8">
    <source>
        <dbReference type="ARBA" id="ARBA00022977"/>
    </source>
</evidence>
<dbReference type="Gene3D" id="3.40.1190.20">
    <property type="match status" value="1"/>
</dbReference>
<evidence type="ECO:0000313" key="14">
    <source>
        <dbReference type="Proteomes" id="UP001652445"/>
    </source>
</evidence>
<dbReference type="InterPro" id="IPR013749">
    <property type="entry name" value="PM/HMP-P_kinase-1"/>
</dbReference>
<comment type="pathway">
    <text evidence="9">Cofactor biosynthesis; thiamine diphosphate biosynthesis; 4-amino-2-methyl-5-diphosphomethylpyrimidine from 5-amino-1-(5-phospho-D-ribosyl)imidazole: step 2/3.</text>
</comment>
<accession>A0ABT2UJ35</accession>
<dbReference type="GO" id="GO:0008972">
    <property type="term" value="F:phosphomethylpyrimidine kinase activity"/>
    <property type="evidence" value="ECO:0007669"/>
    <property type="project" value="UniProtKB-EC"/>
</dbReference>
<dbReference type="EC" id="2.7.4.7" evidence="6"/>
<evidence type="ECO:0000256" key="3">
    <source>
        <dbReference type="ARBA" id="ARBA00004769"/>
    </source>
</evidence>
<keyword evidence="13" id="KW-0418">Kinase</keyword>
<keyword evidence="8" id="KW-0784">Thiamine biosynthesis</keyword>
<reference evidence="13 14" key="1">
    <citation type="submission" date="2022-09" db="EMBL/GenBank/DDBJ databases">
        <authorList>
            <person name="Han X.L."/>
            <person name="Wang Q."/>
            <person name="Lu T."/>
        </authorList>
    </citation>
    <scope>NUCLEOTIDE SEQUENCE [LARGE SCALE GENOMIC DNA]</scope>
    <source>
        <strain evidence="13 14">WQ 127069</strain>
    </source>
</reference>
<dbReference type="Pfam" id="PF08543">
    <property type="entry name" value="Phos_pyr_kin"/>
    <property type="match status" value="1"/>
</dbReference>
<evidence type="ECO:0000256" key="10">
    <source>
        <dbReference type="ARBA" id="ARBA00042102"/>
    </source>
</evidence>
<sequence>MDQVFKALTIAGSDSGGGAGIQADLKTFQMLEVYGMSAITAVTAQNTLGVHGIYDIPIEGIAKQIESVISDIGVDALKTGMLSQPEVIELVADLVTKHKLSKLVVDPVMIAKGGAALLAEHAQDAMRKRLLPLAALVTPNIPEAEVIIGMEISSLDTMKEAAVRIVEQFGSAAAIIKGGHRIGDPTDVLYDGEQFHFFTAERYETRHTHGTGCTFSAAITAELAKGKTLTESVQTAKTFITLAIRHELGIGGGHGPTNHWAYWREAQTHSDLQAKEQGKS</sequence>
<feature type="domain" description="Pyridoxamine kinase/Phosphomethylpyrimidine kinase" evidence="12">
    <location>
        <begin position="14"/>
        <end position="258"/>
    </location>
</feature>
<dbReference type="CDD" id="cd01169">
    <property type="entry name" value="HMPP_kinase"/>
    <property type="match status" value="1"/>
</dbReference>
<comment type="similarity">
    <text evidence="4">Belongs to the ThiD family.</text>
</comment>
<keyword evidence="14" id="KW-1185">Reference proteome</keyword>
<evidence type="ECO:0000256" key="9">
    <source>
        <dbReference type="ARBA" id="ARBA00037917"/>
    </source>
</evidence>
<evidence type="ECO:0000256" key="7">
    <source>
        <dbReference type="ARBA" id="ARBA00019161"/>
    </source>
</evidence>
<dbReference type="Proteomes" id="UP001652445">
    <property type="component" value="Unassembled WGS sequence"/>
</dbReference>
<evidence type="ECO:0000256" key="11">
    <source>
        <dbReference type="ARBA" id="ARBA00043176"/>
    </source>
</evidence>
<evidence type="ECO:0000256" key="4">
    <source>
        <dbReference type="ARBA" id="ARBA00009879"/>
    </source>
</evidence>
<evidence type="ECO:0000256" key="5">
    <source>
        <dbReference type="ARBA" id="ARBA00012135"/>
    </source>
</evidence>
<evidence type="ECO:0000256" key="2">
    <source>
        <dbReference type="ARBA" id="ARBA00000565"/>
    </source>
</evidence>
<evidence type="ECO:0000256" key="1">
    <source>
        <dbReference type="ARBA" id="ARBA00000151"/>
    </source>
</evidence>
<dbReference type="PANTHER" id="PTHR20858">
    <property type="entry name" value="PHOSPHOMETHYLPYRIMIDINE KINASE"/>
    <property type="match status" value="1"/>
</dbReference>
<comment type="catalytic activity">
    <reaction evidence="1">
        <text>4-amino-5-hydroxymethyl-2-methylpyrimidine + ATP = 4-amino-2-methyl-5-(phosphooxymethyl)pyrimidine + ADP + H(+)</text>
        <dbReference type="Rhea" id="RHEA:23096"/>
        <dbReference type="ChEBI" id="CHEBI:15378"/>
        <dbReference type="ChEBI" id="CHEBI:16892"/>
        <dbReference type="ChEBI" id="CHEBI:30616"/>
        <dbReference type="ChEBI" id="CHEBI:58354"/>
        <dbReference type="ChEBI" id="CHEBI:456216"/>
        <dbReference type="EC" id="2.7.1.49"/>
    </reaction>
</comment>
<protein>
    <recommendedName>
        <fullName evidence="7">Hydroxymethylpyrimidine/phosphomethylpyrimidine kinase</fullName>
        <ecNumber evidence="5">2.7.1.49</ecNumber>
        <ecNumber evidence="6">2.7.4.7</ecNumber>
    </recommendedName>
    <alternativeName>
        <fullName evidence="10">Hydroxymethylpyrimidine kinase</fullName>
    </alternativeName>
    <alternativeName>
        <fullName evidence="11">Hydroxymethylpyrimidine phosphate kinase</fullName>
    </alternativeName>
</protein>
<dbReference type="EC" id="2.7.1.49" evidence="5"/>
<proteinExistence type="inferred from homology"/>
<dbReference type="PANTHER" id="PTHR20858:SF17">
    <property type="entry name" value="HYDROXYMETHYLPYRIMIDINE_PHOSPHOMETHYLPYRIMIDINE KINASE THI20-RELATED"/>
    <property type="match status" value="1"/>
</dbReference>
<dbReference type="InterPro" id="IPR004399">
    <property type="entry name" value="HMP/HMP-P_kinase_dom"/>
</dbReference>
<evidence type="ECO:0000313" key="13">
    <source>
        <dbReference type="EMBL" id="MCU6794650.1"/>
    </source>
</evidence>
<evidence type="ECO:0000259" key="12">
    <source>
        <dbReference type="Pfam" id="PF08543"/>
    </source>
</evidence>
<organism evidence="13 14">
    <name type="scientific">Paenibacillus baimaensis</name>
    <dbReference type="NCBI Taxonomy" id="2982185"/>
    <lineage>
        <taxon>Bacteria</taxon>
        <taxon>Bacillati</taxon>
        <taxon>Bacillota</taxon>
        <taxon>Bacilli</taxon>
        <taxon>Bacillales</taxon>
        <taxon>Paenibacillaceae</taxon>
        <taxon>Paenibacillus</taxon>
    </lineage>
</organism>
<name>A0ABT2UJ35_9BACL</name>
<keyword evidence="13" id="KW-0808">Transferase</keyword>
<dbReference type="InterPro" id="IPR029056">
    <property type="entry name" value="Ribokinase-like"/>
</dbReference>
<gene>
    <name evidence="13" type="primary">thiD</name>
    <name evidence="13" type="ORF">OB236_21300</name>
</gene>
<dbReference type="GO" id="GO:0008902">
    <property type="term" value="F:hydroxymethylpyrimidine kinase activity"/>
    <property type="evidence" value="ECO:0007669"/>
    <property type="project" value="UniProtKB-EC"/>
</dbReference>
<dbReference type="RefSeq" id="WP_262685767.1">
    <property type="nucleotide sequence ID" value="NZ_JAOQIO010000084.1"/>
</dbReference>
<comment type="caution">
    <text evidence="13">The sequence shown here is derived from an EMBL/GenBank/DDBJ whole genome shotgun (WGS) entry which is preliminary data.</text>
</comment>
<dbReference type="SUPFAM" id="SSF53613">
    <property type="entry name" value="Ribokinase-like"/>
    <property type="match status" value="1"/>
</dbReference>
<comment type="catalytic activity">
    <reaction evidence="2">
        <text>4-amino-2-methyl-5-(phosphooxymethyl)pyrimidine + ATP = 4-amino-2-methyl-5-(diphosphooxymethyl)pyrimidine + ADP</text>
        <dbReference type="Rhea" id="RHEA:19893"/>
        <dbReference type="ChEBI" id="CHEBI:30616"/>
        <dbReference type="ChEBI" id="CHEBI:57841"/>
        <dbReference type="ChEBI" id="CHEBI:58354"/>
        <dbReference type="ChEBI" id="CHEBI:456216"/>
        <dbReference type="EC" id="2.7.4.7"/>
    </reaction>
</comment>
<comment type="pathway">
    <text evidence="3">Cofactor biosynthesis; thiamine diphosphate biosynthesis; 4-amino-2-methyl-5-diphosphomethylpyrimidine from 5-amino-1-(5-phospho-D-ribosyl)imidazole: step 3/3.</text>
</comment>
<evidence type="ECO:0000256" key="6">
    <source>
        <dbReference type="ARBA" id="ARBA00012963"/>
    </source>
</evidence>